<feature type="domain" description="Putative zinc-finger" evidence="2">
    <location>
        <begin position="7"/>
        <end position="41"/>
    </location>
</feature>
<proteinExistence type="predicted"/>
<dbReference type="InterPro" id="IPR032250">
    <property type="entry name" value="DUF4825"/>
</dbReference>
<evidence type="ECO:0000259" key="2">
    <source>
        <dbReference type="Pfam" id="PF13490"/>
    </source>
</evidence>
<keyword evidence="5" id="KW-1185">Reference proteome</keyword>
<sequence length="548" mass="60756">MKNDLTCEVVQDLLPSYVDHLTSDVTNTAIETHIRECTDCRRILSDMQTPEPVPAETATDASTIDFLKKSNKRNKRRILAAILIVTLLLGSIWGYRTYFYPAPLKNTALIDYAVTVKDNKTIQIKGSLTDQTLGVAGIDYSCDPDHPETVTINVRTNRISAAGHNTFSDKKTETHAVKKVYVNDQIAWEDGTSILPKAAQIYATIHPYIGDMSANEKTLAALGISNVFSIANFKLQTTETPYGWTIYLDDAFTKKQQTTVEKTMKNYAMVILACTKNLGSVTFSYTLDGKTTDFTYTKEQGENEFLGTCNYFRSSATEFQTLLAKTGILSDPVFSRLSGNQGYRLTEQLNNVPDAEITGTIQNEKQNIIKQYESYLPTNSWSPGSINKSFSSEKDALAYIGYKNLRSFALPQKADSISVNATADKKGNICYISLSELYSCADGQINVTAAADLYTESSNTGSYIDMDYPSYEETPDAVSTNELYTTVSGDTWQLITTTSQGDDFNDSIDAYRTEDTILYGIHISYPSNLKESAQAELKKILENGIGQN</sequence>
<dbReference type="EMBL" id="CVRR01000003">
    <property type="protein sequence ID" value="CRL32056.1"/>
    <property type="molecule type" value="Genomic_DNA"/>
</dbReference>
<accession>A0A0M6W9K6</accession>
<dbReference type="RefSeq" id="WP_055066755.1">
    <property type="nucleotide sequence ID" value="NZ_CP173697.1"/>
</dbReference>
<keyword evidence="1" id="KW-1133">Transmembrane helix</keyword>
<name>A0A0M6W9K6_9FIRM</name>
<dbReference type="OrthoDB" id="6194834at2"/>
<evidence type="ECO:0000256" key="1">
    <source>
        <dbReference type="SAM" id="Phobius"/>
    </source>
</evidence>
<gene>
    <name evidence="4" type="ORF">M72_19371</name>
</gene>
<feature type="transmembrane region" description="Helical" evidence="1">
    <location>
        <begin position="78"/>
        <end position="95"/>
    </location>
</feature>
<dbReference type="Proteomes" id="UP000049979">
    <property type="component" value="Unassembled WGS sequence"/>
</dbReference>
<dbReference type="Pfam" id="PF13490">
    <property type="entry name" value="zf-HC2"/>
    <property type="match status" value="1"/>
</dbReference>
<protein>
    <recommendedName>
        <fullName evidence="6">Zinc-finger domain-containing protein</fullName>
    </recommendedName>
</protein>
<evidence type="ECO:0000259" key="3">
    <source>
        <dbReference type="Pfam" id="PF16107"/>
    </source>
</evidence>
<evidence type="ECO:0000313" key="5">
    <source>
        <dbReference type="Proteomes" id="UP000049979"/>
    </source>
</evidence>
<feature type="domain" description="DUF4825" evidence="3">
    <location>
        <begin position="206"/>
        <end position="294"/>
    </location>
</feature>
<reference evidence="5" key="1">
    <citation type="submission" date="2015-05" db="EMBL/GenBank/DDBJ databases">
        <authorList>
            <consortium name="Pathogen Informatics"/>
        </authorList>
    </citation>
    <scope>NUCLEOTIDE SEQUENCE [LARGE SCALE GENOMIC DNA]</scope>
    <source>
        <strain evidence="5">M72</strain>
    </source>
</reference>
<dbReference type="Pfam" id="PF16107">
    <property type="entry name" value="DUF4825"/>
    <property type="match status" value="1"/>
</dbReference>
<organism evidence="4 5">
    <name type="scientific">Roseburia faecis</name>
    <dbReference type="NCBI Taxonomy" id="301302"/>
    <lineage>
        <taxon>Bacteria</taxon>
        <taxon>Bacillati</taxon>
        <taxon>Bacillota</taxon>
        <taxon>Clostridia</taxon>
        <taxon>Lachnospirales</taxon>
        <taxon>Lachnospiraceae</taxon>
        <taxon>Roseburia</taxon>
    </lineage>
</organism>
<evidence type="ECO:0008006" key="6">
    <source>
        <dbReference type="Google" id="ProtNLM"/>
    </source>
</evidence>
<keyword evidence="1" id="KW-0472">Membrane</keyword>
<dbReference type="InterPro" id="IPR027383">
    <property type="entry name" value="Znf_put"/>
</dbReference>
<keyword evidence="1" id="KW-0812">Transmembrane</keyword>
<dbReference type="AlphaFoldDB" id="A0A0M6W9K6"/>
<evidence type="ECO:0000313" key="4">
    <source>
        <dbReference type="EMBL" id="CRL32056.1"/>
    </source>
</evidence>